<name>A0A150P581_SORCE</name>
<evidence type="ECO:0000313" key="2">
    <source>
        <dbReference type="EMBL" id="KYF50833.1"/>
    </source>
</evidence>
<reference evidence="2 3" key="1">
    <citation type="submission" date="2014-02" db="EMBL/GenBank/DDBJ databases">
        <title>The small core and large imbalanced accessory genome model reveals a collaborative survival strategy of Sorangium cellulosum strains in nature.</title>
        <authorList>
            <person name="Han K."/>
            <person name="Peng R."/>
            <person name="Blom J."/>
            <person name="Li Y.-Z."/>
        </authorList>
    </citation>
    <scope>NUCLEOTIDE SEQUENCE [LARGE SCALE GENOMIC DNA]</scope>
    <source>
        <strain evidence="2 3">So0157-25</strain>
    </source>
</reference>
<accession>A0A150P581</accession>
<dbReference type="Gene3D" id="1.10.10.10">
    <property type="entry name" value="Winged helix-like DNA-binding domain superfamily/Winged helix DNA-binding domain"/>
    <property type="match status" value="1"/>
</dbReference>
<dbReference type="GO" id="GO:0003700">
    <property type="term" value="F:DNA-binding transcription factor activity"/>
    <property type="evidence" value="ECO:0007669"/>
    <property type="project" value="InterPro"/>
</dbReference>
<dbReference type="SUPFAM" id="SSF46785">
    <property type="entry name" value="Winged helix' DNA-binding domain"/>
    <property type="match status" value="1"/>
</dbReference>
<dbReference type="EMBL" id="JELY01003069">
    <property type="protein sequence ID" value="KYF50833.1"/>
    <property type="molecule type" value="Genomic_DNA"/>
</dbReference>
<dbReference type="PROSITE" id="PS50995">
    <property type="entry name" value="HTH_MARR_2"/>
    <property type="match status" value="1"/>
</dbReference>
<dbReference type="InterPro" id="IPR036388">
    <property type="entry name" value="WH-like_DNA-bd_sf"/>
</dbReference>
<dbReference type="AlphaFoldDB" id="A0A150P581"/>
<evidence type="ECO:0000259" key="1">
    <source>
        <dbReference type="PROSITE" id="PS50995"/>
    </source>
</evidence>
<gene>
    <name evidence="2" type="ORF">BE08_17395</name>
</gene>
<dbReference type="InterPro" id="IPR000835">
    <property type="entry name" value="HTH_MarR-typ"/>
</dbReference>
<protein>
    <submittedName>
        <fullName evidence="2">MarR family transcriptional regulator</fullName>
    </submittedName>
</protein>
<dbReference type="Proteomes" id="UP000075420">
    <property type="component" value="Unassembled WGS sequence"/>
</dbReference>
<dbReference type="InterPro" id="IPR036390">
    <property type="entry name" value="WH_DNA-bd_sf"/>
</dbReference>
<dbReference type="Pfam" id="PF12802">
    <property type="entry name" value="MarR_2"/>
    <property type="match status" value="1"/>
</dbReference>
<proteinExistence type="predicted"/>
<organism evidence="2 3">
    <name type="scientific">Sorangium cellulosum</name>
    <name type="common">Polyangium cellulosum</name>
    <dbReference type="NCBI Taxonomy" id="56"/>
    <lineage>
        <taxon>Bacteria</taxon>
        <taxon>Pseudomonadati</taxon>
        <taxon>Myxococcota</taxon>
        <taxon>Polyangia</taxon>
        <taxon>Polyangiales</taxon>
        <taxon>Polyangiaceae</taxon>
        <taxon>Sorangium</taxon>
    </lineage>
</organism>
<sequence>MTKHDLDPSDVAELDRRKRASLGQLLLRSARLLDERAVARVARRGAPGVRRAHTALMPYIDLEGTRLTDLAERARVTKQAVGQLVEELEAMGVVERTPDPDDRRAKRVRFTPNGLKALLHGLGVLQELEDELTRSLGQKQMASLKKGLAALLAALEAPEPPEAPEPEAAPPERR</sequence>
<dbReference type="GO" id="GO:0006950">
    <property type="term" value="P:response to stress"/>
    <property type="evidence" value="ECO:0007669"/>
    <property type="project" value="TreeGrafter"/>
</dbReference>
<dbReference type="InterPro" id="IPR039422">
    <property type="entry name" value="MarR/SlyA-like"/>
</dbReference>
<evidence type="ECO:0000313" key="3">
    <source>
        <dbReference type="Proteomes" id="UP000075420"/>
    </source>
</evidence>
<dbReference type="SMART" id="SM00347">
    <property type="entry name" value="HTH_MARR"/>
    <property type="match status" value="1"/>
</dbReference>
<feature type="domain" description="HTH marR-type" evidence="1">
    <location>
        <begin position="19"/>
        <end position="153"/>
    </location>
</feature>
<dbReference type="PANTHER" id="PTHR33164:SF57">
    <property type="entry name" value="MARR-FAMILY TRANSCRIPTIONAL REGULATOR"/>
    <property type="match status" value="1"/>
</dbReference>
<dbReference type="PANTHER" id="PTHR33164">
    <property type="entry name" value="TRANSCRIPTIONAL REGULATOR, MARR FAMILY"/>
    <property type="match status" value="1"/>
</dbReference>
<comment type="caution">
    <text evidence="2">The sequence shown here is derived from an EMBL/GenBank/DDBJ whole genome shotgun (WGS) entry which is preliminary data.</text>
</comment>